<accession>A0A7T7HKH8</accession>
<dbReference type="InterPro" id="IPR039366">
    <property type="entry name" value="Pilotin"/>
</dbReference>
<dbReference type="InterPro" id="IPR053147">
    <property type="entry name" value="Hsp_HslJ-like"/>
</dbReference>
<feature type="domain" description="C-type lysozyme inhibitor" evidence="7">
    <location>
        <begin position="128"/>
        <end position="188"/>
    </location>
</feature>
<evidence type="ECO:0000256" key="1">
    <source>
        <dbReference type="ARBA" id="ARBA00022729"/>
    </source>
</evidence>
<evidence type="ECO:0000256" key="2">
    <source>
        <dbReference type="ARBA" id="ARBA00023136"/>
    </source>
</evidence>
<proteinExistence type="predicted"/>
<feature type="chain" id="PRO_5032682574" evidence="5">
    <location>
        <begin position="20"/>
        <end position="404"/>
    </location>
</feature>
<organism evidence="8 9">
    <name type="scientific">Martelella lutilitoris</name>
    <dbReference type="NCBI Taxonomy" id="2583532"/>
    <lineage>
        <taxon>Bacteria</taxon>
        <taxon>Pseudomonadati</taxon>
        <taxon>Pseudomonadota</taxon>
        <taxon>Alphaproteobacteria</taxon>
        <taxon>Hyphomicrobiales</taxon>
        <taxon>Aurantimonadaceae</taxon>
        <taxon>Martelella</taxon>
    </lineage>
</organism>
<feature type="signal peptide" evidence="5">
    <location>
        <begin position="1"/>
        <end position="19"/>
    </location>
</feature>
<evidence type="ECO:0000256" key="4">
    <source>
        <dbReference type="ARBA" id="ARBA00023288"/>
    </source>
</evidence>
<evidence type="ECO:0000256" key="3">
    <source>
        <dbReference type="ARBA" id="ARBA00023139"/>
    </source>
</evidence>
<dbReference type="Proteomes" id="UP000596083">
    <property type="component" value="Chromosome"/>
</dbReference>
<dbReference type="Pfam" id="PF09619">
    <property type="entry name" value="YscW"/>
    <property type="match status" value="1"/>
</dbReference>
<keyword evidence="4" id="KW-0449">Lipoprotein</keyword>
<dbReference type="PANTHER" id="PTHR35535">
    <property type="entry name" value="HEAT SHOCK PROTEIN HSLJ"/>
    <property type="match status" value="1"/>
</dbReference>
<evidence type="ECO:0000313" key="8">
    <source>
        <dbReference type="EMBL" id="QQM30792.1"/>
    </source>
</evidence>
<dbReference type="EMBL" id="CP066786">
    <property type="protein sequence ID" value="QQM30792.1"/>
    <property type="molecule type" value="Genomic_DNA"/>
</dbReference>
<keyword evidence="3" id="KW-0564">Palmitate</keyword>
<dbReference type="Gene3D" id="2.40.128.200">
    <property type="match status" value="1"/>
</dbReference>
<evidence type="ECO:0000313" key="9">
    <source>
        <dbReference type="Proteomes" id="UP000596083"/>
    </source>
</evidence>
<dbReference type="RefSeq" id="WP_200336401.1">
    <property type="nucleotide sequence ID" value="NZ_CP066786.1"/>
</dbReference>
<dbReference type="Gene3D" id="2.40.128.270">
    <property type="match status" value="1"/>
</dbReference>
<dbReference type="SUPFAM" id="SSF141488">
    <property type="entry name" value="YdhA-like"/>
    <property type="match status" value="1"/>
</dbReference>
<sequence>MSKTLIALIAALASSSALAQETRTVSGEATYRERMALPDDAELIVFLTGFQGNELGGMSEAADGRQVPLPFSFSVPGGFKGELTAAIMIDDALRFVSDPVEVAAGTADVDIGTIWLSGFTPSGFQSTWACGDDRFTIGFRDNLAVIETEERIFELPQAISADGARFASEDGRNEFWGKGDKATLTLDGVTLPECEMVEDDNSWTAQGNEPGWRAVMANGRFRLDLNYGDDRLDLRLPEAEISEGAYHYDFAAFGLSFALSDRLCRDDMSGRLFPQEVELETATGVLKGCGGDTMSLLAGPEWTVSEIGPESVSDSGEVTISVSADGRISGSAGCNRFMGAVKLGGEGGLEIGPLAATNMACEEPLMALERDFFRAIDVVNGFNIAENGDLLLTADGETVIRAAR</sequence>
<dbReference type="InterPro" id="IPR005184">
    <property type="entry name" value="DUF306_Meta_HslJ"/>
</dbReference>
<dbReference type="AlphaFoldDB" id="A0A7T7HKH8"/>
<keyword evidence="2" id="KW-0472">Membrane</keyword>
<evidence type="ECO:0000259" key="6">
    <source>
        <dbReference type="Pfam" id="PF03724"/>
    </source>
</evidence>
<name>A0A7T7HKH8_9HYPH</name>
<evidence type="ECO:0000259" key="7">
    <source>
        <dbReference type="Pfam" id="PF09864"/>
    </source>
</evidence>
<dbReference type="Pfam" id="PF03724">
    <property type="entry name" value="META"/>
    <property type="match status" value="1"/>
</dbReference>
<dbReference type="KEGG" id="mlut:JET14_00950"/>
<reference evidence="8 9" key="1">
    <citation type="submission" date="2020-12" db="EMBL/GenBank/DDBJ databases">
        <authorList>
            <person name="Zheng R.K."/>
            <person name="Sun C.M."/>
        </authorList>
    </citation>
    <scope>NUCLEOTIDE SEQUENCE [LARGE SCALE GENOMIC DNA]</scope>
    <source>
        <strain evidence="8 9">ZRK001</strain>
    </source>
</reference>
<dbReference type="PANTHER" id="PTHR35535:SF1">
    <property type="entry name" value="HEAT SHOCK PROTEIN HSLJ"/>
    <property type="match status" value="1"/>
</dbReference>
<dbReference type="InterPro" id="IPR038670">
    <property type="entry name" value="HslJ-like_sf"/>
</dbReference>
<evidence type="ECO:0000256" key="5">
    <source>
        <dbReference type="SAM" id="SignalP"/>
    </source>
</evidence>
<dbReference type="Pfam" id="PF09864">
    <property type="entry name" value="MliC"/>
    <property type="match status" value="1"/>
</dbReference>
<feature type="domain" description="DUF306" evidence="6">
    <location>
        <begin position="297"/>
        <end position="401"/>
    </location>
</feature>
<keyword evidence="1 5" id="KW-0732">Signal</keyword>
<dbReference type="InterPro" id="IPR036328">
    <property type="entry name" value="MliC_sf"/>
</dbReference>
<gene>
    <name evidence="8" type="ORF">JET14_00950</name>
</gene>
<dbReference type="InterPro" id="IPR018660">
    <property type="entry name" value="MliC"/>
</dbReference>
<protein>
    <submittedName>
        <fullName evidence="8">META domain-containing protein</fullName>
    </submittedName>
</protein>